<dbReference type="FunFam" id="2.160.20.10:FF:000046">
    <property type="entry name" value="Polygalacturonase QRT3"/>
    <property type="match status" value="1"/>
</dbReference>
<proteinExistence type="predicted"/>
<sequence length="433" mass="46662">MMYGADPSGVGDSSGAIMSAINDAFGVESRSELLPGVRDLGGVVIDLQGGNYSISQPLRLPAGVGNVVIQKGTLRAWPTFPEDRHLIELWSPNSQKTQATEAIHQNASADMKASFQNNVGIYYEDIIIQDILFDSSYRGGGIFVIDSARIRVDNCFFIHFTTQGIKVMKGHETFISNSFLGQHLTVGGDQGEKYFSGTGIDLASNDNAITDVAIFSGAIGVVLSGQANILTGVHCYNKATYWGGIGIYVKLAGNSVTRIDNCYMDYTAIVMEDPVQVHVSNGFFLGDANIVLKSINGEISGLNIVDNMFTGDPNNNVPIVKLDGEFTNIDQVVVDHNNVRGMSLRSTVAKLAIAGNGTKWVANFSNVLLFPNKINHIQDSFYTRGGSGAEFPFHFVTSVKDNVVVVESNKAVDAVVSVVVDQYNMAGETNSYL</sequence>
<dbReference type="InParanoid" id="A0A200RDC1"/>
<protein>
    <recommendedName>
        <fullName evidence="3">Parallel beta-helix repeat</fullName>
    </recommendedName>
</protein>
<reference evidence="1 2" key="1">
    <citation type="journal article" date="2017" name="Mol. Plant">
        <title>The Genome of Medicinal Plant Macleaya cordata Provides New Insights into Benzylisoquinoline Alkaloids Metabolism.</title>
        <authorList>
            <person name="Liu X."/>
            <person name="Liu Y."/>
            <person name="Huang P."/>
            <person name="Ma Y."/>
            <person name="Qing Z."/>
            <person name="Tang Q."/>
            <person name="Cao H."/>
            <person name="Cheng P."/>
            <person name="Zheng Y."/>
            <person name="Yuan Z."/>
            <person name="Zhou Y."/>
            <person name="Liu J."/>
            <person name="Tang Z."/>
            <person name="Zhuo Y."/>
            <person name="Zhang Y."/>
            <person name="Yu L."/>
            <person name="Huang J."/>
            <person name="Yang P."/>
            <person name="Peng Q."/>
            <person name="Zhang J."/>
            <person name="Jiang W."/>
            <person name="Zhang Z."/>
            <person name="Lin K."/>
            <person name="Ro D.K."/>
            <person name="Chen X."/>
            <person name="Xiong X."/>
            <person name="Shang Y."/>
            <person name="Huang S."/>
            <person name="Zeng J."/>
        </authorList>
    </citation>
    <scope>NUCLEOTIDE SEQUENCE [LARGE SCALE GENOMIC DNA]</scope>
    <source>
        <strain evidence="2">cv. BLH2017</strain>
        <tissue evidence="1">Root</tissue>
    </source>
</reference>
<dbReference type="Gene3D" id="2.160.20.10">
    <property type="entry name" value="Single-stranded right-handed beta-helix, Pectin lyase-like"/>
    <property type="match status" value="1"/>
</dbReference>
<name>A0A200RDC1_MACCD</name>
<dbReference type="GO" id="GO:0004650">
    <property type="term" value="F:polygalacturonase activity"/>
    <property type="evidence" value="ECO:0007669"/>
    <property type="project" value="InterPro"/>
</dbReference>
<dbReference type="PANTHER" id="PTHR33928:SF2">
    <property type="entry name" value="PECTATE LYASE SUPERFAMILY PROTEIN DOMAIN-CONTAINING PROTEIN-RELATED"/>
    <property type="match status" value="1"/>
</dbReference>
<evidence type="ECO:0000313" key="2">
    <source>
        <dbReference type="Proteomes" id="UP000195402"/>
    </source>
</evidence>
<evidence type="ECO:0000313" key="1">
    <source>
        <dbReference type="EMBL" id="OVA20712.1"/>
    </source>
</evidence>
<dbReference type="PANTHER" id="PTHR33928">
    <property type="entry name" value="POLYGALACTURONASE QRT3"/>
    <property type="match status" value="1"/>
</dbReference>
<evidence type="ECO:0008006" key="3">
    <source>
        <dbReference type="Google" id="ProtNLM"/>
    </source>
</evidence>
<dbReference type="SUPFAM" id="SSF51126">
    <property type="entry name" value="Pectin lyase-like"/>
    <property type="match status" value="1"/>
</dbReference>
<dbReference type="STRING" id="56857.A0A200RDC1"/>
<accession>A0A200RDC1</accession>
<dbReference type="InterPro" id="IPR039279">
    <property type="entry name" value="QRT3-like"/>
</dbReference>
<dbReference type="AlphaFoldDB" id="A0A200RDC1"/>
<dbReference type="Proteomes" id="UP000195402">
    <property type="component" value="Unassembled WGS sequence"/>
</dbReference>
<dbReference type="InterPro" id="IPR012334">
    <property type="entry name" value="Pectin_lyas_fold"/>
</dbReference>
<organism evidence="1 2">
    <name type="scientific">Macleaya cordata</name>
    <name type="common">Five-seeded plume-poppy</name>
    <name type="synonym">Bocconia cordata</name>
    <dbReference type="NCBI Taxonomy" id="56857"/>
    <lineage>
        <taxon>Eukaryota</taxon>
        <taxon>Viridiplantae</taxon>
        <taxon>Streptophyta</taxon>
        <taxon>Embryophyta</taxon>
        <taxon>Tracheophyta</taxon>
        <taxon>Spermatophyta</taxon>
        <taxon>Magnoliopsida</taxon>
        <taxon>Ranunculales</taxon>
        <taxon>Papaveraceae</taxon>
        <taxon>Papaveroideae</taxon>
        <taxon>Macleaya</taxon>
    </lineage>
</organism>
<dbReference type="EMBL" id="MVGT01000059">
    <property type="protein sequence ID" value="OVA20712.1"/>
    <property type="molecule type" value="Genomic_DNA"/>
</dbReference>
<dbReference type="OMA" id="NNASEMM"/>
<gene>
    <name evidence="1" type="ORF">BVC80_881g77</name>
</gene>
<dbReference type="InterPro" id="IPR011050">
    <property type="entry name" value="Pectin_lyase_fold/virulence"/>
</dbReference>
<comment type="caution">
    <text evidence="1">The sequence shown here is derived from an EMBL/GenBank/DDBJ whole genome shotgun (WGS) entry which is preliminary data.</text>
</comment>
<keyword evidence="2" id="KW-1185">Reference proteome</keyword>
<dbReference type="OrthoDB" id="1046782at2759"/>